<evidence type="ECO:0000256" key="1">
    <source>
        <dbReference type="PROSITE-ProRule" id="PRU00266"/>
    </source>
</evidence>
<accession>A0A4Q9N3G0</accession>
<keyword evidence="5" id="KW-1185">Reference proteome</keyword>
<evidence type="ECO:0000313" key="5">
    <source>
        <dbReference type="Proteomes" id="UP000292082"/>
    </source>
</evidence>
<dbReference type="Proteomes" id="UP000292957">
    <property type="component" value="Unassembled WGS sequence"/>
</dbReference>
<dbReference type="Proteomes" id="UP000292082">
    <property type="component" value="Unassembled WGS sequence"/>
</dbReference>
<evidence type="ECO:0000259" key="2">
    <source>
        <dbReference type="PROSITE" id="PS50137"/>
    </source>
</evidence>
<dbReference type="PROSITE" id="PS50137">
    <property type="entry name" value="DS_RBD"/>
    <property type="match status" value="1"/>
</dbReference>
<dbReference type="AlphaFoldDB" id="A0A4Q9N3G0"/>
<dbReference type="EMBL" id="ML145095">
    <property type="protein sequence ID" value="TBU62123.1"/>
    <property type="molecule type" value="Genomic_DNA"/>
</dbReference>
<evidence type="ECO:0000313" key="4">
    <source>
        <dbReference type="EMBL" id="TBU62123.1"/>
    </source>
</evidence>
<evidence type="ECO:0000313" key="3">
    <source>
        <dbReference type="EMBL" id="TBU34438.1"/>
    </source>
</evidence>
<organism evidence="3">
    <name type="scientific">Dichomitus squalens</name>
    <dbReference type="NCBI Taxonomy" id="114155"/>
    <lineage>
        <taxon>Eukaryota</taxon>
        <taxon>Fungi</taxon>
        <taxon>Dikarya</taxon>
        <taxon>Basidiomycota</taxon>
        <taxon>Agaricomycotina</taxon>
        <taxon>Agaricomycetes</taxon>
        <taxon>Polyporales</taxon>
        <taxon>Polyporaceae</taxon>
        <taxon>Dichomitus</taxon>
    </lineage>
</organism>
<name>A0A4Q9N3G0_9APHY</name>
<gene>
    <name evidence="4" type="ORF">BD310DRAFT_919648</name>
    <name evidence="3" type="ORF">BD311DRAFT_746164</name>
</gene>
<dbReference type="Gene3D" id="3.30.160.20">
    <property type="match status" value="1"/>
</dbReference>
<feature type="domain" description="DRBM" evidence="2">
    <location>
        <begin position="5"/>
        <end position="75"/>
    </location>
</feature>
<proteinExistence type="predicted"/>
<dbReference type="Pfam" id="PF00035">
    <property type="entry name" value="dsrm"/>
    <property type="match status" value="1"/>
</dbReference>
<dbReference type="EMBL" id="ML143388">
    <property type="protein sequence ID" value="TBU34438.1"/>
    <property type="molecule type" value="Genomic_DNA"/>
</dbReference>
<sequence length="79" mass="8958">MSTDHWRMQLNNYVQRNGLQNFVSWTQPVPSGPRNAPTWTIAVFFNGTEYGRGSSTRLDSAKEIAAELCLKALWSQRGL</sequence>
<dbReference type="OrthoDB" id="112668at2759"/>
<dbReference type="InterPro" id="IPR014720">
    <property type="entry name" value="dsRBD_dom"/>
</dbReference>
<dbReference type="SUPFAM" id="SSF54768">
    <property type="entry name" value="dsRNA-binding domain-like"/>
    <property type="match status" value="1"/>
</dbReference>
<keyword evidence="1" id="KW-0694">RNA-binding</keyword>
<protein>
    <recommendedName>
        <fullName evidence="2">DRBM domain-containing protein</fullName>
    </recommendedName>
</protein>
<reference evidence="3 5" key="1">
    <citation type="submission" date="2019-01" db="EMBL/GenBank/DDBJ databases">
        <title>Draft genome sequences of three monokaryotic isolates of the white-rot basidiomycete fungus Dichomitus squalens.</title>
        <authorList>
            <consortium name="DOE Joint Genome Institute"/>
            <person name="Lopez S.C."/>
            <person name="Andreopoulos B."/>
            <person name="Pangilinan J."/>
            <person name="Lipzen A."/>
            <person name="Riley R."/>
            <person name="Ahrendt S."/>
            <person name="Ng V."/>
            <person name="Barry K."/>
            <person name="Daum C."/>
            <person name="Grigoriev I.V."/>
            <person name="Hilden K.S."/>
            <person name="Makela M.R."/>
            <person name="de Vries R.P."/>
        </authorList>
    </citation>
    <scope>NUCLEOTIDE SEQUENCE [LARGE SCALE GENOMIC DNA]</scope>
    <source>
        <strain evidence="4 5">CBS 464.89</strain>
        <strain evidence="3">OM18370.1</strain>
    </source>
</reference>
<dbReference type="GO" id="GO:0003723">
    <property type="term" value="F:RNA binding"/>
    <property type="evidence" value="ECO:0007669"/>
    <property type="project" value="UniProtKB-UniRule"/>
</dbReference>